<dbReference type="PANTHER" id="PTHR12703:SF4">
    <property type="entry name" value="TRANSMEMBRANE PROTEIN 33"/>
    <property type="match status" value="1"/>
</dbReference>
<evidence type="ECO:0000313" key="7">
    <source>
        <dbReference type="EMBL" id="KAJ1643856.1"/>
    </source>
</evidence>
<reference evidence="7" key="1">
    <citation type="submission" date="2022-07" db="EMBL/GenBank/DDBJ databases">
        <title>Phylogenomic reconstructions and comparative analyses of Kickxellomycotina fungi.</title>
        <authorList>
            <person name="Reynolds N.K."/>
            <person name="Stajich J.E."/>
            <person name="Barry K."/>
            <person name="Grigoriev I.V."/>
            <person name="Crous P."/>
            <person name="Smith M.E."/>
        </authorList>
    </citation>
    <scope>NUCLEOTIDE SEQUENCE</scope>
    <source>
        <strain evidence="7">NBRC 105413</strain>
    </source>
</reference>
<comment type="similarity">
    <text evidence="2">Belongs to the PER33/POM33 family.</text>
</comment>
<evidence type="ECO:0000256" key="4">
    <source>
        <dbReference type="ARBA" id="ARBA00022989"/>
    </source>
</evidence>
<dbReference type="GO" id="GO:0071786">
    <property type="term" value="P:endoplasmic reticulum tubular network organization"/>
    <property type="evidence" value="ECO:0007669"/>
    <property type="project" value="TreeGrafter"/>
</dbReference>
<evidence type="ECO:0000256" key="6">
    <source>
        <dbReference type="SAM" id="Phobius"/>
    </source>
</evidence>
<keyword evidence="4 6" id="KW-1133">Transmembrane helix</keyword>
<keyword evidence="8" id="KW-1185">Reference proteome</keyword>
<name>A0A9W8CIL3_9FUNG</name>
<feature type="transmembrane region" description="Helical" evidence="6">
    <location>
        <begin position="191"/>
        <end position="216"/>
    </location>
</feature>
<comment type="subcellular location">
    <subcellularLocation>
        <location evidence="1">Membrane</location>
        <topology evidence="1">Multi-pass membrane protein</topology>
    </subcellularLocation>
</comment>
<dbReference type="InterPro" id="IPR051645">
    <property type="entry name" value="PER33/POM33_regulator"/>
</dbReference>
<evidence type="ECO:0000313" key="8">
    <source>
        <dbReference type="Proteomes" id="UP001145021"/>
    </source>
</evidence>
<gene>
    <name evidence="7" type="primary">POM33</name>
    <name evidence="7" type="ORF">LPJ64_004408</name>
</gene>
<sequence length="291" mass="33065">MAPPGAQRRDERPQSIADRVSALAKTAQFYWWTGHVVMLMFGTLYYVKRPFGWQAANWYYSKAYLGALLSYVIVIYKTYGPPQLNLAFFHRLMMDENFEYLMLAFYWLSQPAMVVTLLPFVVFSLFHVLKYTRTTVIPIFAPNVTAEVERANRAGPQAANLSVAAKISKFLGAWSSEYYIPALCQVSVWEVAVIGIWLVVGAVTFQTPLLAPLFYFQFLRMRYALSSSTRVAFRRVRSTLDGLLTPPTASASVPGVVTDSYIKVREYLVAMGTSIMTPSAQQQQQQQQQRR</sequence>
<evidence type="ECO:0000256" key="3">
    <source>
        <dbReference type="ARBA" id="ARBA00022692"/>
    </source>
</evidence>
<dbReference type="EMBL" id="JANBOH010000213">
    <property type="protein sequence ID" value="KAJ1643856.1"/>
    <property type="molecule type" value="Genomic_DNA"/>
</dbReference>
<dbReference type="GO" id="GO:0061024">
    <property type="term" value="P:membrane organization"/>
    <property type="evidence" value="ECO:0007669"/>
    <property type="project" value="TreeGrafter"/>
</dbReference>
<proteinExistence type="inferred from homology"/>
<evidence type="ECO:0000256" key="2">
    <source>
        <dbReference type="ARBA" id="ARBA00007322"/>
    </source>
</evidence>
<dbReference type="GO" id="GO:0005783">
    <property type="term" value="C:endoplasmic reticulum"/>
    <property type="evidence" value="ECO:0007669"/>
    <property type="project" value="TreeGrafter"/>
</dbReference>
<evidence type="ECO:0000256" key="5">
    <source>
        <dbReference type="ARBA" id="ARBA00023136"/>
    </source>
</evidence>
<keyword evidence="5 6" id="KW-0472">Membrane</keyword>
<dbReference type="PANTHER" id="PTHR12703">
    <property type="entry name" value="TRANSMEMBRANE PROTEIN 33"/>
    <property type="match status" value="1"/>
</dbReference>
<protein>
    <submittedName>
        <fullName evidence="7">Transmembrane nucleoporin</fullName>
    </submittedName>
</protein>
<accession>A0A9W8CIL3</accession>
<feature type="transmembrane region" description="Helical" evidence="6">
    <location>
        <begin position="59"/>
        <end position="79"/>
    </location>
</feature>
<comment type="caution">
    <text evidence="7">The sequence shown here is derived from an EMBL/GenBank/DDBJ whole genome shotgun (WGS) entry which is preliminary data.</text>
</comment>
<dbReference type="Pfam" id="PF03661">
    <property type="entry name" value="TMEM33_Pom33"/>
    <property type="match status" value="1"/>
</dbReference>
<keyword evidence="3 6" id="KW-0812">Transmembrane</keyword>
<dbReference type="AlphaFoldDB" id="A0A9W8CIL3"/>
<feature type="transmembrane region" description="Helical" evidence="6">
    <location>
        <begin position="29"/>
        <end position="47"/>
    </location>
</feature>
<dbReference type="GO" id="GO:0016020">
    <property type="term" value="C:membrane"/>
    <property type="evidence" value="ECO:0007669"/>
    <property type="project" value="UniProtKB-SubCell"/>
</dbReference>
<organism evidence="7 8">
    <name type="scientific">Coemansia asiatica</name>
    <dbReference type="NCBI Taxonomy" id="1052880"/>
    <lineage>
        <taxon>Eukaryota</taxon>
        <taxon>Fungi</taxon>
        <taxon>Fungi incertae sedis</taxon>
        <taxon>Zoopagomycota</taxon>
        <taxon>Kickxellomycotina</taxon>
        <taxon>Kickxellomycetes</taxon>
        <taxon>Kickxellales</taxon>
        <taxon>Kickxellaceae</taxon>
        <taxon>Coemansia</taxon>
    </lineage>
</organism>
<feature type="transmembrane region" description="Helical" evidence="6">
    <location>
        <begin position="100"/>
        <end position="126"/>
    </location>
</feature>
<evidence type="ECO:0000256" key="1">
    <source>
        <dbReference type="ARBA" id="ARBA00004141"/>
    </source>
</evidence>
<dbReference type="InterPro" id="IPR005344">
    <property type="entry name" value="TMEM33/Pom33"/>
</dbReference>
<dbReference type="Proteomes" id="UP001145021">
    <property type="component" value="Unassembled WGS sequence"/>
</dbReference>